<organism evidence="4 5">
    <name type="scientific">Mycena maculata</name>
    <dbReference type="NCBI Taxonomy" id="230809"/>
    <lineage>
        <taxon>Eukaryota</taxon>
        <taxon>Fungi</taxon>
        <taxon>Dikarya</taxon>
        <taxon>Basidiomycota</taxon>
        <taxon>Agaricomycotina</taxon>
        <taxon>Agaricomycetes</taxon>
        <taxon>Agaricomycetidae</taxon>
        <taxon>Agaricales</taxon>
        <taxon>Marasmiineae</taxon>
        <taxon>Mycenaceae</taxon>
        <taxon>Mycena</taxon>
    </lineage>
</organism>
<dbReference type="InterPro" id="IPR036397">
    <property type="entry name" value="RNaseH_sf"/>
</dbReference>
<feature type="region of interest" description="Disordered" evidence="3">
    <location>
        <begin position="1127"/>
        <end position="1156"/>
    </location>
</feature>
<feature type="region of interest" description="Disordered" evidence="3">
    <location>
        <begin position="1198"/>
        <end position="1230"/>
    </location>
</feature>
<feature type="compositionally biased region" description="Polar residues" evidence="3">
    <location>
        <begin position="1204"/>
        <end position="1217"/>
    </location>
</feature>
<feature type="compositionally biased region" description="Basic and acidic residues" evidence="3">
    <location>
        <begin position="460"/>
        <end position="475"/>
    </location>
</feature>
<dbReference type="InterPro" id="IPR012337">
    <property type="entry name" value="RNaseH-like_sf"/>
</dbReference>
<feature type="region of interest" description="Disordered" evidence="3">
    <location>
        <begin position="781"/>
        <end position="809"/>
    </location>
</feature>
<feature type="compositionally biased region" description="Low complexity" evidence="3">
    <location>
        <begin position="483"/>
        <end position="497"/>
    </location>
</feature>
<name>A0AAD7J332_9AGAR</name>
<feature type="region of interest" description="Disordered" evidence="3">
    <location>
        <begin position="558"/>
        <end position="577"/>
    </location>
</feature>
<feature type="compositionally biased region" description="Basic and acidic residues" evidence="3">
    <location>
        <begin position="418"/>
        <end position="427"/>
    </location>
</feature>
<dbReference type="Gene3D" id="3.30.420.10">
    <property type="entry name" value="Ribonuclease H-like superfamily/Ribonuclease H"/>
    <property type="match status" value="1"/>
</dbReference>
<feature type="region of interest" description="Disordered" evidence="3">
    <location>
        <begin position="675"/>
        <end position="718"/>
    </location>
</feature>
<evidence type="ECO:0000313" key="5">
    <source>
        <dbReference type="Proteomes" id="UP001215280"/>
    </source>
</evidence>
<gene>
    <name evidence="4" type="ORF">DFH07DRAFT_959604</name>
</gene>
<feature type="region of interest" description="Disordered" evidence="3">
    <location>
        <begin position="1018"/>
        <end position="1050"/>
    </location>
</feature>
<evidence type="ECO:0000313" key="4">
    <source>
        <dbReference type="EMBL" id="KAJ7755037.1"/>
    </source>
</evidence>
<feature type="region of interest" description="Disordered" evidence="3">
    <location>
        <begin position="411"/>
        <end position="503"/>
    </location>
</feature>
<accession>A0AAD7J332</accession>
<comment type="caution">
    <text evidence="4">The sequence shown here is derived from an EMBL/GenBank/DDBJ whole genome shotgun (WGS) entry which is preliminary data.</text>
</comment>
<evidence type="ECO:0000256" key="2">
    <source>
        <dbReference type="SAM" id="Coils"/>
    </source>
</evidence>
<dbReference type="GO" id="GO:0003676">
    <property type="term" value="F:nucleic acid binding"/>
    <property type="evidence" value="ECO:0007669"/>
    <property type="project" value="InterPro"/>
</dbReference>
<keyword evidence="1" id="KW-0945">Host-virus interaction</keyword>
<keyword evidence="2" id="KW-0175">Coiled coil</keyword>
<feature type="coiled-coil region" evidence="2">
    <location>
        <begin position="580"/>
        <end position="639"/>
    </location>
</feature>
<evidence type="ECO:0000256" key="3">
    <source>
        <dbReference type="SAM" id="MobiDB-lite"/>
    </source>
</evidence>
<dbReference type="PANTHER" id="PTHR13037">
    <property type="entry name" value="FORMIN"/>
    <property type="match status" value="1"/>
</dbReference>
<protein>
    <submittedName>
        <fullName evidence="4">Uncharacterized protein</fullName>
    </submittedName>
</protein>
<keyword evidence="5" id="KW-1185">Reference proteome</keyword>
<dbReference type="Proteomes" id="UP001215280">
    <property type="component" value="Unassembled WGS sequence"/>
</dbReference>
<reference evidence="4" key="1">
    <citation type="submission" date="2023-03" db="EMBL/GenBank/DDBJ databases">
        <title>Massive genome expansion in bonnet fungi (Mycena s.s.) driven by repeated elements and novel gene families across ecological guilds.</title>
        <authorList>
            <consortium name="Lawrence Berkeley National Laboratory"/>
            <person name="Harder C.B."/>
            <person name="Miyauchi S."/>
            <person name="Viragh M."/>
            <person name="Kuo A."/>
            <person name="Thoen E."/>
            <person name="Andreopoulos B."/>
            <person name="Lu D."/>
            <person name="Skrede I."/>
            <person name="Drula E."/>
            <person name="Henrissat B."/>
            <person name="Morin E."/>
            <person name="Kohler A."/>
            <person name="Barry K."/>
            <person name="LaButti K."/>
            <person name="Morin E."/>
            <person name="Salamov A."/>
            <person name="Lipzen A."/>
            <person name="Mereny Z."/>
            <person name="Hegedus B."/>
            <person name="Baldrian P."/>
            <person name="Stursova M."/>
            <person name="Weitz H."/>
            <person name="Taylor A."/>
            <person name="Grigoriev I.V."/>
            <person name="Nagy L.G."/>
            <person name="Martin F."/>
            <person name="Kauserud H."/>
        </authorList>
    </citation>
    <scope>NUCLEOTIDE SEQUENCE</scope>
    <source>
        <strain evidence="4">CBHHK188m</strain>
    </source>
</reference>
<feature type="compositionally biased region" description="Low complexity" evidence="3">
    <location>
        <begin position="1028"/>
        <end position="1037"/>
    </location>
</feature>
<dbReference type="EMBL" id="JARJLG010000065">
    <property type="protein sequence ID" value="KAJ7755037.1"/>
    <property type="molecule type" value="Genomic_DNA"/>
</dbReference>
<proteinExistence type="predicted"/>
<dbReference type="SUPFAM" id="SSF53098">
    <property type="entry name" value="Ribonuclease H-like"/>
    <property type="match status" value="1"/>
</dbReference>
<evidence type="ECO:0000256" key="1">
    <source>
        <dbReference type="ARBA" id="ARBA00022581"/>
    </source>
</evidence>
<dbReference type="PANTHER" id="PTHR13037:SF24">
    <property type="entry name" value="POLYCOMB PROTEIN PCL-RELATED"/>
    <property type="match status" value="1"/>
</dbReference>
<dbReference type="AlphaFoldDB" id="A0AAD7J332"/>
<feature type="compositionally biased region" description="Low complexity" evidence="3">
    <location>
        <begin position="795"/>
        <end position="809"/>
    </location>
</feature>
<feature type="region of interest" description="Disordered" evidence="3">
    <location>
        <begin position="1"/>
        <end position="20"/>
    </location>
</feature>
<feature type="compositionally biased region" description="Pro residues" evidence="3">
    <location>
        <begin position="694"/>
        <end position="706"/>
    </location>
</feature>
<sequence>MRIAGADPLRPPPNPNPLTSREIHTSLVRASINDISTSRGACKREADIGFDGGETASTLLNTYLISASYRPITCGRLSFLDAFLLFFVRDHHLLSVPSSPLDIFDNRRLLLPLLHICVIHTDPRGEYLRPNAVGALETNACGARKVLQRLTALSQGEAASGGLGRLTAPSWKMRAAEQDIDDPNLFVIPKQIQSITDGFRVLTTEKETELEANINTPAVTRAPREMTHVKVFVSGIVKRNDRGETLACAGIFYQTGDPRNRAIQLPVKSCQTVPGAEAHAVLLCIKQNDPQTSMTIYSKRNFIRNAMTSQLPKWEDRGWIGVAEKLPLKALAAELKARTAKTFFVTLEDSENYTTTEREGCHQAHLLALEGQRNETSDQIDIQVQDNLKLKGAKLSTLTQALAYSGIKALKAKASRPATDEKIKQEEVASGGHGRLTTPSRKMPAAHPPGLLHPMRRGRSREVSKAAIERKRDELAGNSRCNPSRSPSPTSSTSSPRTPTPPLTLCDQVHIAYADDDLHRAKVLLLRLQGIDISSDDDPRIAAVSDSDFDACFVPFGLDDGRGQPSSPSSASSDSDRRRFAALKEKEQLWESEARRYSEERNRCLALKRPHSDRMRATAASLEAERVRLIKQKEAAAAAVDLRRRRTKPTARTLNFSLVPPVPQPPARFTYDFPFTPRNSTAKHSPPRASHPRAIPPPAPPAIPPRRAPKEEEDLEQHEANRVPFPQVLAAMHGELFPLLPFERLALPLSLSRSADGAKARRQQALLDALLAHAADVSAVRKGKGRAEPRRCVCTPSPSTTSSGSGLSRAGSWLSSFSSSSRNSTLSTSTAASSVPSSHFDAPLKSPLRLWLPDSRRTASPSPSSASPSFCACTYARAPPREPVAVHPLVPSAPTSPPPAYALPNRGGRARSAEWEWDGRDGLRGALGRMVAVARNLQAAYVRAVVVGYGGVSEGWDEDEYDSYGSYEHAEEKAAPPHVEVKETKERARCTLKLRPEGVRARGPDVRAFLAFAALSAAPPASPPPSPTHSSHNSRSSPSPPSSPTAVSEEQLVPVTPLTPLPSSSQRIPALKTELPSKLPYARAFAPPVALPRSPWAVAGARRAEGVRLARGEVGVDVRAVALVEGGGASADSGDGEGSGGEEEEGEWAWKGPGKRRPVLRARAVPNSAFLRVRALHNSVLVHAYSLAHDAHSGSTALPHFVPSDSTANASSGSKTQEPPELPRAPAPRRPREALVALGVDRAPGSGLRFVWAGAASAGC</sequence>